<feature type="non-terminal residue" evidence="1">
    <location>
        <position position="1"/>
    </location>
</feature>
<sequence length="69" mass="7950">EEFEICNKLVIILRPFNEVTEILGGLKYSTLGVIVPEIKKLKHLLSVYETESLIINQVKNIILENIKKQ</sequence>
<accession>A0ACA9PR37</accession>
<reference evidence="1" key="1">
    <citation type="submission" date="2021-06" db="EMBL/GenBank/DDBJ databases">
        <authorList>
            <person name="Kallberg Y."/>
            <person name="Tangrot J."/>
            <person name="Rosling A."/>
        </authorList>
    </citation>
    <scope>NUCLEOTIDE SEQUENCE</scope>
    <source>
        <strain evidence="1">28 12/20/2015</strain>
    </source>
</reference>
<proteinExistence type="predicted"/>
<evidence type="ECO:0000313" key="1">
    <source>
        <dbReference type="EMBL" id="CAG8719580.1"/>
    </source>
</evidence>
<dbReference type="Proteomes" id="UP000789366">
    <property type="component" value="Unassembled WGS sequence"/>
</dbReference>
<dbReference type="EMBL" id="CAJVPW010028886">
    <property type="protein sequence ID" value="CAG8719580.1"/>
    <property type="molecule type" value="Genomic_DNA"/>
</dbReference>
<keyword evidence="2" id="KW-1185">Reference proteome</keyword>
<protein>
    <submittedName>
        <fullName evidence="1">4999_t:CDS:1</fullName>
    </submittedName>
</protein>
<gene>
    <name evidence="1" type="ORF">SPELUC_LOCUS12342</name>
</gene>
<organism evidence="1 2">
    <name type="scientific">Cetraspora pellucida</name>
    <dbReference type="NCBI Taxonomy" id="1433469"/>
    <lineage>
        <taxon>Eukaryota</taxon>
        <taxon>Fungi</taxon>
        <taxon>Fungi incertae sedis</taxon>
        <taxon>Mucoromycota</taxon>
        <taxon>Glomeromycotina</taxon>
        <taxon>Glomeromycetes</taxon>
        <taxon>Diversisporales</taxon>
        <taxon>Gigasporaceae</taxon>
        <taxon>Cetraspora</taxon>
    </lineage>
</organism>
<name>A0ACA9PR37_9GLOM</name>
<evidence type="ECO:0000313" key="2">
    <source>
        <dbReference type="Proteomes" id="UP000789366"/>
    </source>
</evidence>
<comment type="caution">
    <text evidence="1">The sequence shown here is derived from an EMBL/GenBank/DDBJ whole genome shotgun (WGS) entry which is preliminary data.</text>
</comment>